<comment type="caution">
    <text evidence="2">The sequence shown here is derived from an EMBL/GenBank/DDBJ whole genome shotgun (WGS) entry which is preliminary data.</text>
</comment>
<feature type="transmembrane region" description="Helical" evidence="1">
    <location>
        <begin position="124"/>
        <end position="151"/>
    </location>
</feature>
<sequence>MFLSRSKFVKEILKRTHMQHCNLCKTPIDTESKLRPDGDIAFYATFAVHLIVVFSYVFLAYNDVDWARCLVTHQSTSGFSLTRSPSWGRMALRFLIRPFTRALFELYNISPSLDLIYLMRFNMFVYICMIPGILILLLLRGFYVMFAAFWVMVFCSILPRHLLWLPIQMFIGHAAPLLIILLQAEYRGVAIVVAETSWLWNLLGELQSPLHSATIVYCDNVSAVYLSSNPLQHERTKHAEIDIHFIRDQGFAAALAVLNPKRLIVDKARNE</sequence>
<dbReference type="CDD" id="cd09272">
    <property type="entry name" value="RNase_HI_RT_Ty1"/>
    <property type="match status" value="1"/>
</dbReference>
<keyword evidence="1" id="KW-0472">Membrane</keyword>
<evidence type="ECO:0000313" key="2">
    <source>
        <dbReference type="EMBL" id="GEU77241.1"/>
    </source>
</evidence>
<dbReference type="PANTHER" id="PTHR11439">
    <property type="entry name" value="GAG-POL-RELATED RETROTRANSPOSON"/>
    <property type="match status" value="1"/>
</dbReference>
<dbReference type="AlphaFoldDB" id="A0A6L2MTC9"/>
<organism evidence="2">
    <name type="scientific">Tanacetum cinerariifolium</name>
    <name type="common">Dalmatian daisy</name>
    <name type="synonym">Chrysanthemum cinerariifolium</name>
    <dbReference type="NCBI Taxonomy" id="118510"/>
    <lineage>
        <taxon>Eukaryota</taxon>
        <taxon>Viridiplantae</taxon>
        <taxon>Streptophyta</taxon>
        <taxon>Embryophyta</taxon>
        <taxon>Tracheophyta</taxon>
        <taxon>Spermatophyta</taxon>
        <taxon>Magnoliopsida</taxon>
        <taxon>eudicotyledons</taxon>
        <taxon>Gunneridae</taxon>
        <taxon>Pentapetalae</taxon>
        <taxon>asterids</taxon>
        <taxon>campanulids</taxon>
        <taxon>Asterales</taxon>
        <taxon>Asteraceae</taxon>
        <taxon>Asteroideae</taxon>
        <taxon>Anthemideae</taxon>
        <taxon>Anthemidinae</taxon>
        <taxon>Tanacetum</taxon>
    </lineage>
</organism>
<evidence type="ECO:0000256" key="1">
    <source>
        <dbReference type="SAM" id="Phobius"/>
    </source>
</evidence>
<accession>A0A6L2MTC9</accession>
<feature type="transmembrane region" description="Helical" evidence="1">
    <location>
        <begin position="163"/>
        <end position="182"/>
    </location>
</feature>
<reference evidence="2" key="1">
    <citation type="journal article" date="2019" name="Sci. Rep.">
        <title>Draft genome of Tanacetum cinerariifolium, the natural source of mosquito coil.</title>
        <authorList>
            <person name="Yamashiro T."/>
            <person name="Shiraishi A."/>
            <person name="Satake H."/>
            <person name="Nakayama K."/>
        </authorList>
    </citation>
    <scope>NUCLEOTIDE SEQUENCE</scope>
</reference>
<keyword evidence="1" id="KW-1133">Transmembrane helix</keyword>
<name>A0A6L2MTC9_TANCI</name>
<protein>
    <submittedName>
        <fullName evidence="2">Ribonuclease H-like domain-containing protein</fullName>
    </submittedName>
</protein>
<dbReference type="EMBL" id="BKCJ010007434">
    <property type="protein sequence ID" value="GEU77241.1"/>
    <property type="molecule type" value="Genomic_DNA"/>
</dbReference>
<feature type="transmembrane region" description="Helical" evidence="1">
    <location>
        <begin position="40"/>
        <end position="61"/>
    </location>
</feature>
<dbReference type="PANTHER" id="PTHR11439:SF524">
    <property type="entry name" value="RNA-DIRECTED DNA POLYMERASE, PROTEIN KINASE RLK-PELLE-DLSV FAMILY"/>
    <property type="match status" value="1"/>
</dbReference>
<gene>
    <name evidence="2" type="ORF">Tci_049219</name>
</gene>
<keyword evidence="1" id="KW-0812">Transmembrane</keyword>
<proteinExistence type="predicted"/>